<evidence type="ECO:0000313" key="2">
    <source>
        <dbReference type="EMBL" id="MCL9812086.1"/>
    </source>
</evidence>
<accession>A0AAE3FN58</accession>
<gene>
    <name evidence="2" type="ORF">AArcSt11_00275</name>
</gene>
<keyword evidence="3" id="KW-1185">Reference proteome</keyword>
<dbReference type="Proteomes" id="UP001202674">
    <property type="component" value="Unassembled WGS sequence"/>
</dbReference>
<organism evidence="2 3">
    <name type="scientific">Natranaeroarchaeum aerophilus</name>
    <dbReference type="NCBI Taxonomy" id="2917711"/>
    <lineage>
        <taxon>Archaea</taxon>
        <taxon>Methanobacteriati</taxon>
        <taxon>Methanobacteriota</taxon>
        <taxon>Stenosarchaea group</taxon>
        <taxon>Halobacteria</taxon>
        <taxon>Halobacteriales</taxon>
        <taxon>Natronoarchaeaceae</taxon>
        <taxon>Natranaeroarchaeum</taxon>
    </lineage>
</organism>
<proteinExistence type="predicted"/>
<dbReference type="Pfam" id="PF18545">
    <property type="entry name" value="HalOD1"/>
    <property type="match status" value="1"/>
</dbReference>
<dbReference type="RefSeq" id="WP_250593621.1">
    <property type="nucleotide sequence ID" value="NZ_JAKRVY010000001.1"/>
</dbReference>
<protein>
    <recommendedName>
        <fullName evidence="1">Halobacterial output domain-containing protein</fullName>
    </recommendedName>
</protein>
<dbReference type="InterPro" id="IPR040624">
    <property type="entry name" value="HalOD1"/>
</dbReference>
<dbReference type="AlphaFoldDB" id="A0AAE3FN58"/>
<evidence type="ECO:0000259" key="1">
    <source>
        <dbReference type="Pfam" id="PF18545"/>
    </source>
</evidence>
<reference evidence="2 3" key="1">
    <citation type="journal article" date="2022" name="Syst. Appl. Microbiol.">
        <title>Natronocalculus amylovorans gen. nov., sp. nov., and Natranaeroarchaeum aerophilus sp. nov., dominant culturable amylolytic natronoarchaea from hypersaline soda lakes in southwestern Siberia.</title>
        <authorList>
            <person name="Sorokin D.Y."/>
            <person name="Elcheninov A.G."/>
            <person name="Khizhniak T.V."/>
            <person name="Koenen M."/>
            <person name="Bale N.J."/>
            <person name="Damste J.S.S."/>
            <person name="Kublanov I.V."/>
        </authorList>
    </citation>
    <scope>NUCLEOTIDE SEQUENCE [LARGE SCALE GENOMIC DNA]</scope>
    <source>
        <strain evidence="2 3">AArc-St1-1</strain>
    </source>
</reference>
<comment type="caution">
    <text evidence="2">The sequence shown here is derived from an EMBL/GenBank/DDBJ whole genome shotgun (WGS) entry which is preliminary data.</text>
</comment>
<evidence type="ECO:0000313" key="3">
    <source>
        <dbReference type="Proteomes" id="UP001202674"/>
    </source>
</evidence>
<name>A0AAE3FN58_9EURY</name>
<sequence>MEDDPESEIIHREFDTDVENPATQVVEAVAEVEGTEQTELTPIWSCVDSVLVNLFSNPPSPEAQMEIDFSYEGYRITVGQNGSATFVKTS</sequence>
<feature type="domain" description="Halobacterial output" evidence="1">
    <location>
        <begin position="19"/>
        <end position="85"/>
    </location>
</feature>
<dbReference type="EMBL" id="JAKRVY010000001">
    <property type="protein sequence ID" value="MCL9812086.1"/>
    <property type="molecule type" value="Genomic_DNA"/>
</dbReference>